<dbReference type="Proteomes" id="UP000199365">
    <property type="component" value="Unassembled WGS sequence"/>
</dbReference>
<dbReference type="EMBL" id="FNKX01000004">
    <property type="protein sequence ID" value="SDR61077.1"/>
    <property type="molecule type" value="Genomic_DNA"/>
</dbReference>
<dbReference type="STRING" id="157910.SAMN05445850_7539"/>
<dbReference type="AlphaFoldDB" id="A0A1H1KGA4"/>
<accession>A0A1H1KGA4</accession>
<dbReference type="InterPro" id="IPR014942">
    <property type="entry name" value="AbiEii"/>
</dbReference>
<name>A0A1H1KGA4_9BURK</name>
<gene>
    <name evidence="1" type="ORF">SAMN05445850_7539</name>
</gene>
<keyword evidence="2" id="KW-1185">Reference proteome</keyword>
<keyword evidence="1" id="KW-0808">Transferase</keyword>
<organism evidence="1 2">
    <name type="scientific">Paraburkholderia tuberum</name>
    <dbReference type="NCBI Taxonomy" id="157910"/>
    <lineage>
        <taxon>Bacteria</taxon>
        <taxon>Pseudomonadati</taxon>
        <taxon>Pseudomonadota</taxon>
        <taxon>Betaproteobacteria</taxon>
        <taxon>Burkholderiales</taxon>
        <taxon>Burkholderiaceae</taxon>
        <taxon>Paraburkholderia</taxon>
    </lineage>
</organism>
<evidence type="ECO:0000313" key="1">
    <source>
        <dbReference type="EMBL" id="SDR61077.1"/>
    </source>
</evidence>
<dbReference type="InterPro" id="IPR014513">
    <property type="entry name" value="UCP021525"/>
</dbReference>
<dbReference type="PIRSF" id="PIRSF021525">
    <property type="entry name" value="UCP021525"/>
    <property type="match status" value="1"/>
</dbReference>
<proteinExistence type="predicted"/>
<dbReference type="Pfam" id="PF08843">
    <property type="entry name" value="AbiEii"/>
    <property type="match status" value="1"/>
</dbReference>
<reference evidence="2" key="1">
    <citation type="submission" date="2016-10" db="EMBL/GenBank/DDBJ databases">
        <authorList>
            <person name="Varghese N."/>
            <person name="Submissions S."/>
        </authorList>
    </citation>
    <scope>NUCLEOTIDE SEQUENCE [LARGE SCALE GENOMIC DNA]</scope>
    <source>
        <strain evidence="2">DUS833</strain>
    </source>
</reference>
<dbReference type="RefSeq" id="WP_090812129.1">
    <property type="nucleotide sequence ID" value="NZ_FNKX01000004.1"/>
</dbReference>
<evidence type="ECO:0000313" key="2">
    <source>
        <dbReference type="Proteomes" id="UP000199365"/>
    </source>
</evidence>
<sequence>MNASSISKVPADRPVHPLTIALLAAVKDACQKLGTRFVLAGATARDIQFLHLHGVKAPTATRDVDVAVCAVSWEFHQRLIVELLATGQFTHNAKAQQQLLFRREPGEYGVQLDLVPFGPIETPPGAIAWPPNGDIVMNVLGFEEAVETAQQVDIGEGLVVPVVAIPAFVLLKIMAWQDRRNEKNTDASDLLFTLRQFFFAGNDVRVYDEAMDLLEACEFKVEIAAAGLLGRDAREMAHPQTREAVGRILQTPGTYAALKADLVARAATFMFGEFVDDSDDLLDAFRTQFLFGSSAS</sequence>
<protein>
    <submittedName>
        <fullName evidence="1">Predicted nucleotidyltransferase</fullName>
    </submittedName>
</protein>
<dbReference type="GO" id="GO:0016740">
    <property type="term" value="F:transferase activity"/>
    <property type="evidence" value="ECO:0007669"/>
    <property type="project" value="UniProtKB-KW"/>
</dbReference>